<dbReference type="Proteomes" id="UP001328733">
    <property type="component" value="Unassembled WGS sequence"/>
</dbReference>
<dbReference type="InterPro" id="IPR029063">
    <property type="entry name" value="SAM-dependent_MTases_sf"/>
</dbReference>
<reference evidence="3 4" key="1">
    <citation type="submission" date="2024-01" db="EMBL/GenBank/DDBJ databases">
        <title>Genomic insights into the taxonomy and metabolism of the cyanobacterium Pannus brasiliensis CCIBt3594.</title>
        <authorList>
            <person name="Machado M."/>
            <person name="Botero N.B."/>
            <person name="Andreote A.P.D."/>
            <person name="Feitosa A.M.T."/>
            <person name="Popin R."/>
            <person name="Sivonen K."/>
            <person name="Fiore M.F."/>
        </authorList>
    </citation>
    <scope>NUCLEOTIDE SEQUENCE [LARGE SCALE GENOMIC DNA]</scope>
    <source>
        <strain evidence="3 4">CCIBt3594</strain>
    </source>
</reference>
<dbReference type="EMBL" id="JBAFSM010000033">
    <property type="protein sequence ID" value="MEG3438682.1"/>
    <property type="molecule type" value="Genomic_DNA"/>
</dbReference>
<keyword evidence="4" id="KW-1185">Reference proteome</keyword>
<comment type="caution">
    <text evidence="3">The sequence shown here is derived from an EMBL/GenBank/DDBJ whole genome shotgun (WGS) entry which is preliminary data.</text>
</comment>
<dbReference type="GO" id="GO:0035243">
    <property type="term" value="F:protein-arginine omega-N symmetric methyltransferase activity"/>
    <property type="evidence" value="ECO:0007669"/>
    <property type="project" value="TreeGrafter"/>
</dbReference>
<dbReference type="AlphaFoldDB" id="A0AAW9QWR9"/>
<evidence type="ECO:0000313" key="3">
    <source>
        <dbReference type="EMBL" id="MEG3438682.1"/>
    </source>
</evidence>
<dbReference type="PANTHER" id="PTHR12049:SF7">
    <property type="entry name" value="PROTEIN ARGININE METHYLTRANSFERASE NDUFAF7, MITOCHONDRIAL"/>
    <property type="match status" value="1"/>
</dbReference>
<dbReference type="Pfam" id="PF02636">
    <property type="entry name" value="Methyltransf_28"/>
    <property type="match status" value="1"/>
</dbReference>
<evidence type="ECO:0000313" key="4">
    <source>
        <dbReference type="Proteomes" id="UP001328733"/>
    </source>
</evidence>
<evidence type="ECO:0000256" key="2">
    <source>
        <dbReference type="ARBA" id="ARBA00022679"/>
    </source>
</evidence>
<proteinExistence type="predicted"/>
<dbReference type="EC" id="2.1.1.-" evidence="3"/>
<dbReference type="InterPro" id="IPR038375">
    <property type="entry name" value="NDUFAF7_sf"/>
</dbReference>
<dbReference type="SUPFAM" id="SSF53335">
    <property type="entry name" value="S-adenosyl-L-methionine-dependent methyltransferases"/>
    <property type="match status" value="1"/>
</dbReference>
<organism evidence="3 4">
    <name type="scientific">Pannus brasiliensis CCIBt3594</name>
    <dbReference type="NCBI Taxonomy" id="1427578"/>
    <lineage>
        <taxon>Bacteria</taxon>
        <taxon>Bacillati</taxon>
        <taxon>Cyanobacteriota</taxon>
        <taxon>Cyanophyceae</taxon>
        <taxon>Oscillatoriophycideae</taxon>
        <taxon>Chroococcales</taxon>
        <taxon>Microcystaceae</taxon>
        <taxon>Pannus</taxon>
    </lineage>
</organism>
<evidence type="ECO:0000256" key="1">
    <source>
        <dbReference type="ARBA" id="ARBA00022603"/>
    </source>
</evidence>
<sequence length="378" mass="43165">MELEKVIREELETSPKKRITFERFMDLALYHPDHGYYTSGTVEIGARGDFFTSSSLGTDFGELLAEQFVEMAEILDARSFTLVEVGAGSGVLARDILDYLRRQHAGFYENLRYIIVEQSPGLIDRQRETLRECVDIIDKVCWKTWEELDSIEGCIFSNELIDAFPVHQVVIQSGELREIYVTANGETFEEVVGELSTDDIRAYFELVGVKIPSDAYPEGYRTEVNLGALRWLETVSAKIDRGYLVSIDYGYPAEKYYHPQRYRGTLQCYFQHKRHENPYLYIGQQDITTHIDFTALERQGEKVGLSRLGFTRQGMFLMALGLGDRLLDLSSPKVDIATVFRRRDALHQLIDPTGLGGFGVMIQGKRVPDRVLRGLREG</sequence>
<dbReference type="GO" id="GO:0032259">
    <property type="term" value="P:methylation"/>
    <property type="evidence" value="ECO:0007669"/>
    <property type="project" value="UniProtKB-KW"/>
</dbReference>
<accession>A0AAW9QWR9</accession>
<gene>
    <name evidence="3" type="ORF">V0288_16245</name>
</gene>
<keyword evidence="2 3" id="KW-0808">Transferase</keyword>
<keyword evidence="1 3" id="KW-0489">Methyltransferase</keyword>
<name>A0AAW9QWR9_9CHRO</name>
<protein>
    <submittedName>
        <fullName evidence="3">SAM-dependent methyltransferase</fullName>
        <ecNumber evidence="3">2.1.1.-</ecNumber>
    </submittedName>
</protein>
<dbReference type="Gene3D" id="3.40.50.12710">
    <property type="match status" value="1"/>
</dbReference>
<dbReference type="PANTHER" id="PTHR12049">
    <property type="entry name" value="PROTEIN ARGININE METHYLTRANSFERASE NDUFAF7, MITOCHONDRIAL"/>
    <property type="match status" value="1"/>
</dbReference>
<dbReference type="InterPro" id="IPR003788">
    <property type="entry name" value="NDUFAF7"/>
</dbReference>
<dbReference type="RefSeq" id="WP_332866166.1">
    <property type="nucleotide sequence ID" value="NZ_JBAFSM010000033.1"/>
</dbReference>